<keyword evidence="5" id="KW-0560">Oxidoreductase</keyword>
<feature type="binding site" evidence="5">
    <location>
        <position position="132"/>
    </location>
    <ligand>
        <name>(2E)-4-hydroxy-3-methylbut-2-enyl diphosphate</name>
        <dbReference type="ChEBI" id="CHEBI:128753"/>
    </ligand>
</feature>
<feature type="binding site" evidence="5">
    <location>
        <position position="270"/>
    </location>
    <ligand>
        <name>(2E)-4-hydroxy-3-methylbut-2-enyl diphosphate</name>
        <dbReference type="ChEBI" id="CHEBI:128753"/>
    </ligand>
</feature>
<organism evidence="6 7">
    <name type="scientific">Ileibacterium valens</name>
    <dbReference type="NCBI Taxonomy" id="1862668"/>
    <lineage>
        <taxon>Bacteria</taxon>
        <taxon>Bacillati</taxon>
        <taxon>Bacillota</taxon>
        <taxon>Erysipelotrichia</taxon>
        <taxon>Erysipelotrichales</taxon>
        <taxon>Erysipelotrichaceae</taxon>
        <taxon>Ileibacterium</taxon>
    </lineage>
</organism>
<dbReference type="UniPathway" id="UPA00056">
    <property type="reaction ID" value="UER00097"/>
</dbReference>
<dbReference type="GO" id="GO:0050992">
    <property type="term" value="P:dimethylallyl diphosphate biosynthetic process"/>
    <property type="evidence" value="ECO:0007669"/>
    <property type="project" value="UniProtKB-UniRule"/>
</dbReference>
<keyword evidence="4 5" id="KW-0411">Iron-sulfur</keyword>
<feature type="binding site" evidence="5">
    <location>
        <position position="270"/>
    </location>
    <ligand>
        <name>isopentenyl diphosphate</name>
        <dbReference type="ChEBI" id="CHEBI:128769"/>
    </ligand>
</feature>
<dbReference type="GO" id="GO:0051539">
    <property type="term" value="F:4 iron, 4 sulfur cluster binding"/>
    <property type="evidence" value="ECO:0007669"/>
    <property type="project" value="UniProtKB-UniRule"/>
</dbReference>
<feature type="binding site" evidence="5">
    <location>
        <position position="42"/>
    </location>
    <ligand>
        <name>(2E)-4-hydroxy-3-methylbut-2-enyl diphosphate</name>
        <dbReference type="ChEBI" id="CHEBI:128753"/>
    </ligand>
</feature>
<dbReference type="GO" id="GO:0016114">
    <property type="term" value="P:terpenoid biosynthetic process"/>
    <property type="evidence" value="ECO:0007669"/>
    <property type="project" value="UniProtKB-UniRule"/>
</dbReference>
<dbReference type="AlphaFoldDB" id="A0A1U7NER6"/>
<evidence type="ECO:0000256" key="4">
    <source>
        <dbReference type="ARBA" id="ARBA00023014"/>
    </source>
</evidence>
<evidence type="ECO:0000256" key="2">
    <source>
        <dbReference type="ARBA" id="ARBA00022723"/>
    </source>
</evidence>
<feature type="binding site" evidence="5">
    <location>
        <position position="42"/>
    </location>
    <ligand>
        <name>isopentenyl diphosphate</name>
        <dbReference type="ChEBI" id="CHEBI:128769"/>
    </ligand>
</feature>
<keyword evidence="2 5" id="KW-0479">Metal-binding</keyword>
<dbReference type="PANTHER" id="PTHR30426:SF0">
    <property type="entry name" value="4-HYDROXY-3-METHYLBUT-2-ENYL DIPHOSPHATE REDUCTASE"/>
    <property type="match status" value="1"/>
</dbReference>
<feature type="binding site" evidence="5">
    <location>
        <position position="104"/>
    </location>
    <ligand>
        <name>[4Fe-4S] cluster</name>
        <dbReference type="ChEBI" id="CHEBI:49883"/>
    </ligand>
</feature>
<dbReference type="PANTHER" id="PTHR30426">
    <property type="entry name" value="4-HYDROXY-3-METHYLBUT-2-ENYL DIPHOSPHATE REDUCTASE"/>
    <property type="match status" value="1"/>
</dbReference>
<feature type="binding site" evidence="5">
    <location>
        <position position="82"/>
    </location>
    <ligand>
        <name>(2E)-4-hydroxy-3-methylbut-2-enyl diphosphate</name>
        <dbReference type="ChEBI" id="CHEBI:128753"/>
    </ligand>
</feature>
<feature type="binding site" evidence="5">
    <location>
        <position position="225"/>
    </location>
    <ligand>
        <name>isopentenyl diphosphate</name>
        <dbReference type="ChEBI" id="CHEBI:128769"/>
    </ligand>
</feature>
<feature type="binding site" evidence="5">
    <location>
        <position position="196"/>
    </location>
    <ligand>
        <name>[4Fe-4S] cluster</name>
        <dbReference type="ChEBI" id="CHEBI:49883"/>
    </ligand>
</feature>
<dbReference type="HAMAP" id="MF_00191">
    <property type="entry name" value="IspH"/>
    <property type="match status" value="1"/>
</dbReference>
<comment type="pathway">
    <text evidence="5">Isoprenoid biosynthesis; isopentenyl diphosphate biosynthesis via DXP pathway; isopentenyl diphosphate from 1-deoxy-D-xylulose 5-phosphate: step 6/6.</text>
</comment>
<sequence>MKLIEVNPQGFCGGVVAAITKIKKLRTDRPEAKITVLGNLVHNRFIQEALDSLNIQTLEAKGKTRLELLDEIEDGIVVFTAHGISDSVRKKAQEKGLEVLDASCPFVLQTQAEVKKRLDEGFVIFYIGKKGHPEAEALTSGDDRIFLIEHSEDIPKNIKQKIFVTNQTTMSILDTQALFDEIFKLYPQSVLHDEICSATRVRQNAVLSLQEQKPDVLIVVGDPTSNNTRQLADIGRKAHVPQIIPIETAADLDLSLIDPEATVAITSGASTPTLLRKQVVNKLESGLDPEPFKPAELLETTFRPIKKKD</sequence>
<dbReference type="Gene3D" id="3.40.50.11270">
    <property type="match status" value="1"/>
</dbReference>
<keyword evidence="7" id="KW-1185">Reference proteome</keyword>
<keyword evidence="1 5" id="KW-0004">4Fe-4S</keyword>
<dbReference type="GO" id="GO:0051745">
    <property type="term" value="F:4-hydroxy-3-methylbut-2-enyl diphosphate reductase activity"/>
    <property type="evidence" value="ECO:0007669"/>
    <property type="project" value="UniProtKB-UniRule"/>
</dbReference>
<feature type="active site" description="Proton donor" evidence="5">
    <location>
        <position position="134"/>
    </location>
</feature>
<dbReference type="UniPathway" id="UPA00059">
    <property type="reaction ID" value="UER00105"/>
</dbReference>
<feature type="binding site" evidence="5">
    <location>
        <position position="82"/>
    </location>
    <ligand>
        <name>isopentenyl diphosphate</name>
        <dbReference type="ChEBI" id="CHEBI:128769"/>
    </ligand>
</feature>
<dbReference type="EC" id="1.17.7.4" evidence="5"/>
<comment type="cofactor">
    <cofactor evidence="5">
        <name>[4Fe-4S] cluster</name>
        <dbReference type="ChEBI" id="CHEBI:49883"/>
    </cofactor>
    <text evidence="5">Binds 1 [4Fe-4S] cluster per subunit.</text>
</comment>
<feature type="binding site" evidence="5">
    <location>
        <position position="225"/>
    </location>
    <ligand>
        <name>(2E)-4-hydroxy-3-methylbut-2-enyl diphosphate</name>
        <dbReference type="ChEBI" id="CHEBI:128753"/>
    </ligand>
</feature>
<dbReference type="InterPro" id="IPR003451">
    <property type="entry name" value="LytB/IspH"/>
</dbReference>
<feature type="binding site" evidence="5">
    <location>
        <position position="227"/>
    </location>
    <ligand>
        <name>(2E)-4-hydroxy-3-methylbut-2-enyl diphosphate</name>
        <dbReference type="ChEBI" id="CHEBI:128753"/>
    </ligand>
</feature>
<dbReference type="GO" id="GO:0046872">
    <property type="term" value="F:metal ion binding"/>
    <property type="evidence" value="ECO:0007669"/>
    <property type="project" value="UniProtKB-KW"/>
</dbReference>
<dbReference type="CDD" id="cd13944">
    <property type="entry name" value="lytB_ispH"/>
    <property type="match status" value="1"/>
</dbReference>
<proteinExistence type="inferred from homology"/>
<evidence type="ECO:0000256" key="5">
    <source>
        <dbReference type="HAMAP-Rule" id="MF_00191"/>
    </source>
</evidence>
<feature type="binding site" evidence="5">
    <location>
        <position position="12"/>
    </location>
    <ligand>
        <name>[4Fe-4S] cluster</name>
        <dbReference type="ChEBI" id="CHEBI:49883"/>
    </ligand>
</feature>
<evidence type="ECO:0000256" key="3">
    <source>
        <dbReference type="ARBA" id="ARBA00023004"/>
    </source>
</evidence>
<comment type="caution">
    <text evidence="6">The sequence shown here is derived from an EMBL/GenBank/DDBJ whole genome shotgun (WGS) entry which is preliminary data.</text>
</comment>
<dbReference type="NCBIfam" id="TIGR00216">
    <property type="entry name" value="ispH_lytB"/>
    <property type="match status" value="1"/>
</dbReference>
<feature type="binding site" evidence="5">
    <location>
        <position position="270"/>
    </location>
    <ligand>
        <name>dimethylallyl diphosphate</name>
        <dbReference type="ChEBI" id="CHEBI:57623"/>
    </ligand>
</feature>
<comment type="caution">
    <text evidence="5">Lacks conserved residue(s) required for the propagation of feature annotation.</text>
</comment>
<dbReference type="Proteomes" id="UP000186341">
    <property type="component" value="Unassembled WGS sequence"/>
</dbReference>
<reference evidence="6 7" key="1">
    <citation type="submission" date="2016-11" db="EMBL/GenBank/DDBJ databases">
        <title>Description of two novel members of the family Erysipelotrichaceae: Ileibacterium lipovorans gen. nov., sp. nov. and Dubosiella newyorkensis, gen. nov., sp. nov.</title>
        <authorList>
            <person name="Cox L.M."/>
            <person name="Sohn J."/>
            <person name="Tyrrell K.L."/>
            <person name="Citron D.M."/>
            <person name="Lawson P.A."/>
            <person name="Patel N.B."/>
            <person name="Iizumi T."/>
            <person name="Perez-Perez G.I."/>
            <person name="Goldstein E.J."/>
            <person name="Blaser M.J."/>
        </authorList>
    </citation>
    <scope>NUCLEOTIDE SEQUENCE [LARGE SCALE GENOMIC DNA]</scope>
    <source>
        <strain evidence="6 7">NYU-BL-A3</strain>
    </source>
</reference>
<feature type="binding site" evidence="5">
    <location>
        <position position="132"/>
    </location>
    <ligand>
        <name>dimethylallyl diphosphate</name>
        <dbReference type="ChEBI" id="CHEBI:57623"/>
    </ligand>
</feature>
<comment type="catalytic activity">
    <reaction evidence="5">
        <text>isopentenyl diphosphate + 2 oxidized [2Fe-2S]-[ferredoxin] + H2O = (2E)-4-hydroxy-3-methylbut-2-enyl diphosphate + 2 reduced [2Fe-2S]-[ferredoxin] + 2 H(+)</text>
        <dbReference type="Rhea" id="RHEA:24488"/>
        <dbReference type="Rhea" id="RHEA-COMP:10000"/>
        <dbReference type="Rhea" id="RHEA-COMP:10001"/>
        <dbReference type="ChEBI" id="CHEBI:15377"/>
        <dbReference type="ChEBI" id="CHEBI:15378"/>
        <dbReference type="ChEBI" id="CHEBI:33737"/>
        <dbReference type="ChEBI" id="CHEBI:33738"/>
        <dbReference type="ChEBI" id="CHEBI:128753"/>
        <dbReference type="ChEBI" id="CHEBI:128769"/>
        <dbReference type="EC" id="1.17.7.4"/>
    </reaction>
</comment>
<comment type="pathway">
    <text evidence="5">Isoprenoid biosynthesis; dimethylallyl diphosphate biosynthesis; dimethylallyl diphosphate from (2E)-4-hydroxy-3-methylbutenyl diphosphate: step 1/1.</text>
</comment>
<evidence type="ECO:0000256" key="1">
    <source>
        <dbReference type="ARBA" id="ARBA00022485"/>
    </source>
</evidence>
<protein>
    <recommendedName>
        <fullName evidence="5">4-hydroxy-3-methylbut-2-enyl diphosphate reductase</fullName>
        <shortName evidence="5">HMBPP reductase</shortName>
        <ecNumber evidence="5">1.17.7.4</ecNumber>
    </recommendedName>
</protein>
<name>A0A1U7NER6_9FIRM</name>
<feature type="binding site" evidence="5">
    <location>
        <position position="168"/>
    </location>
    <ligand>
        <name>(2E)-4-hydroxy-3-methylbut-2-enyl diphosphate</name>
        <dbReference type="ChEBI" id="CHEBI:128753"/>
    </ligand>
</feature>
<evidence type="ECO:0000313" key="6">
    <source>
        <dbReference type="EMBL" id="OLU38285.1"/>
    </source>
</evidence>
<dbReference type="GeneID" id="82203241"/>
<feature type="binding site" evidence="5">
    <location>
        <position position="227"/>
    </location>
    <ligand>
        <name>dimethylallyl diphosphate</name>
        <dbReference type="ChEBI" id="CHEBI:57623"/>
    </ligand>
</feature>
<feature type="binding site" evidence="5">
    <location>
        <position position="42"/>
    </location>
    <ligand>
        <name>dimethylallyl diphosphate</name>
        <dbReference type="ChEBI" id="CHEBI:57623"/>
    </ligand>
</feature>
<dbReference type="Gene3D" id="3.40.1010.20">
    <property type="entry name" value="4-hydroxy-3-methylbut-2-enyl diphosphate reductase, catalytic domain"/>
    <property type="match status" value="2"/>
</dbReference>
<feature type="binding site" evidence="5">
    <location>
        <position position="82"/>
    </location>
    <ligand>
        <name>dimethylallyl diphosphate</name>
        <dbReference type="ChEBI" id="CHEBI:57623"/>
    </ligand>
</feature>
<evidence type="ECO:0000313" key="7">
    <source>
        <dbReference type="Proteomes" id="UP000186341"/>
    </source>
</evidence>
<comment type="similarity">
    <text evidence="5">Belongs to the IspH family.</text>
</comment>
<feature type="binding site" evidence="5">
    <location>
        <position position="227"/>
    </location>
    <ligand>
        <name>isopentenyl diphosphate</name>
        <dbReference type="ChEBI" id="CHEBI:128769"/>
    </ligand>
</feature>
<feature type="binding site" evidence="5">
    <location>
        <position position="132"/>
    </location>
    <ligand>
        <name>isopentenyl diphosphate</name>
        <dbReference type="ChEBI" id="CHEBI:128769"/>
    </ligand>
</feature>
<comment type="catalytic activity">
    <reaction evidence="5">
        <text>dimethylallyl diphosphate + 2 oxidized [2Fe-2S]-[ferredoxin] + H2O = (2E)-4-hydroxy-3-methylbut-2-enyl diphosphate + 2 reduced [2Fe-2S]-[ferredoxin] + 2 H(+)</text>
        <dbReference type="Rhea" id="RHEA:24825"/>
        <dbReference type="Rhea" id="RHEA-COMP:10000"/>
        <dbReference type="Rhea" id="RHEA-COMP:10001"/>
        <dbReference type="ChEBI" id="CHEBI:15377"/>
        <dbReference type="ChEBI" id="CHEBI:15378"/>
        <dbReference type="ChEBI" id="CHEBI:33737"/>
        <dbReference type="ChEBI" id="CHEBI:33738"/>
        <dbReference type="ChEBI" id="CHEBI:57623"/>
        <dbReference type="ChEBI" id="CHEBI:128753"/>
        <dbReference type="EC" id="1.17.7.4"/>
    </reaction>
</comment>
<feature type="binding site" evidence="5">
    <location>
        <position position="225"/>
    </location>
    <ligand>
        <name>dimethylallyl diphosphate</name>
        <dbReference type="ChEBI" id="CHEBI:57623"/>
    </ligand>
</feature>
<dbReference type="GO" id="GO:0019288">
    <property type="term" value="P:isopentenyl diphosphate biosynthetic process, methylerythritol 4-phosphate pathway"/>
    <property type="evidence" value="ECO:0007669"/>
    <property type="project" value="UniProtKB-UniRule"/>
</dbReference>
<gene>
    <name evidence="5" type="primary">ispH</name>
    <name evidence="6" type="ORF">BO222_08685</name>
</gene>
<accession>A0A1U7NER6</accession>
<dbReference type="Pfam" id="PF02401">
    <property type="entry name" value="LYTB"/>
    <property type="match status" value="1"/>
</dbReference>
<dbReference type="EMBL" id="MPJW01000172">
    <property type="protein sequence ID" value="OLU38285.1"/>
    <property type="molecule type" value="Genomic_DNA"/>
</dbReference>
<keyword evidence="3 5" id="KW-0408">Iron</keyword>
<dbReference type="RefSeq" id="WP_075820250.1">
    <property type="nucleotide sequence ID" value="NZ_CAPNHH010000112.1"/>
</dbReference>
<comment type="function">
    <text evidence="5">Catalyzes the conversion of 1-hydroxy-2-methyl-2-(E)-butenyl 4-diphosphate (HMBPP) into a mixture of isopentenyl diphosphate (IPP) and dimethylallyl diphosphate (DMAPP). Acts in the terminal step of the DOXP/MEP pathway for isoprenoid precursor biosynthesis.</text>
</comment>
<keyword evidence="5" id="KW-0414">Isoprene biosynthesis</keyword>